<dbReference type="InterPro" id="IPR013767">
    <property type="entry name" value="PAS_fold"/>
</dbReference>
<dbReference type="SMART" id="SM00850">
    <property type="entry name" value="LytTR"/>
    <property type="match status" value="1"/>
</dbReference>
<name>A0ABW5CAL0_9PROT</name>
<dbReference type="PROSITE" id="PS50930">
    <property type="entry name" value="HTH_LYTTR"/>
    <property type="match status" value="1"/>
</dbReference>
<proteinExistence type="predicted"/>
<dbReference type="Pfam" id="PF00989">
    <property type="entry name" value="PAS"/>
    <property type="match status" value="1"/>
</dbReference>
<dbReference type="Proteomes" id="UP001597296">
    <property type="component" value="Unassembled WGS sequence"/>
</dbReference>
<dbReference type="InterPro" id="IPR000014">
    <property type="entry name" value="PAS"/>
</dbReference>
<accession>A0ABW5CAL0</accession>
<dbReference type="InterPro" id="IPR007492">
    <property type="entry name" value="LytTR_DNA-bd_dom"/>
</dbReference>
<dbReference type="SUPFAM" id="SSF55785">
    <property type="entry name" value="PYP-like sensor domain (PAS domain)"/>
    <property type="match status" value="1"/>
</dbReference>
<dbReference type="Pfam" id="PF04397">
    <property type="entry name" value="LytTR"/>
    <property type="match status" value="1"/>
</dbReference>
<sequence>MPPPPVFPPDPGGSFEYRLQRTPVGVVVLDAERRILSANPLARQLLGRDRTLPFGRDILDLHPPAARPKVAWLIECARDSAEGAAALVVTTPIGSLVAKVTRLQTGPEPGQIGYCMMFHAQGDLAMGPPVATGPHGALLLKLPVVRGQGGVTSLIDVDQVVCLTAQGHYAEARTLAFAAFCPRSLADLERRLDPALFLRVHRRHLVNLRHILATERDDGRLYLRLADQAATRLPVSRDKIDLLRRLLAL</sequence>
<organism evidence="2 3">
    <name type="scientific">Phaeospirillum tilakii</name>
    <dbReference type="NCBI Taxonomy" id="741673"/>
    <lineage>
        <taxon>Bacteria</taxon>
        <taxon>Pseudomonadati</taxon>
        <taxon>Pseudomonadota</taxon>
        <taxon>Alphaproteobacteria</taxon>
        <taxon>Rhodospirillales</taxon>
        <taxon>Rhodospirillaceae</taxon>
        <taxon>Phaeospirillum</taxon>
    </lineage>
</organism>
<dbReference type="Gene3D" id="2.40.50.1020">
    <property type="entry name" value="LytTr DNA-binding domain"/>
    <property type="match status" value="1"/>
</dbReference>
<gene>
    <name evidence="2" type="ORF">ACFSNB_10910</name>
</gene>
<comment type="caution">
    <text evidence="2">The sequence shown here is derived from an EMBL/GenBank/DDBJ whole genome shotgun (WGS) entry which is preliminary data.</text>
</comment>
<dbReference type="RefSeq" id="WP_377316407.1">
    <property type="nucleotide sequence ID" value="NZ_JBHUIY010000019.1"/>
</dbReference>
<dbReference type="InterPro" id="IPR035965">
    <property type="entry name" value="PAS-like_dom_sf"/>
</dbReference>
<dbReference type="EMBL" id="JBHUIY010000019">
    <property type="protein sequence ID" value="MFD2234314.1"/>
    <property type="molecule type" value="Genomic_DNA"/>
</dbReference>
<dbReference type="CDD" id="cd00130">
    <property type="entry name" value="PAS"/>
    <property type="match status" value="1"/>
</dbReference>
<evidence type="ECO:0000313" key="2">
    <source>
        <dbReference type="EMBL" id="MFD2234314.1"/>
    </source>
</evidence>
<feature type="domain" description="HTH LytTR-type" evidence="1">
    <location>
        <begin position="154"/>
        <end position="249"/>
    </location>
</feature>
<reference evidence="3" key="1">
    <citation type="journal article" date="2019" name="Int. J. Syst. Evol. Microbiol.">
        <title>The Global Catalogue of Microorganisms (GCM) 10K type strain sequencing project: providing services to taxonomists for standard genome sequencing and annotation.</title>
        <authorList>
            <consortium name="The Broad Institute Genomics Platform"/>
            <consortium name="The Broad Institute Genome Sequencing Center for Infectious Disease"/>
            <person name="Wu L."/>
            <person name="Ma J."/>
        </authorList>
    </citation>
    <scope>NUCLEOTIDE SEQUENCE [LARGE SCALE GENOMIC DNA]</scope>
    <source>
        <strain evidence="3">KCTC 15012</strain>
    </source>
</reference>
<keyword evidence="3" id="KW-1185">Reference proteome</keyword>
<protein>
    <submittedName>
        <fullName evidence="2">PAS domain-containing transcriptional regulator</fullName>
    </submittedName>
</protein>
<dbReference type="SMART" id="SM00091">
    <property type="entry name" value="PAS"/>
    <property type="match status" value="1"/>
</dbReference>
<evidence type="ECO:0000259" key="1">
    <source>
        <dbReference type="PROSITE" id="PS50930"/>
    </source>
</evidence>
<dbReference type="Gene3D" id="3.30.450.20">
    <property type="entry name" value="PAS domain"/>
    <property type="match status" value="1"/>
</dbReference>
<evidence type="ECO:0000313" key="3">
    <source>
        <dbReference type="Proteomes" id="UP001597296"/>
    </source>
</evidence>